<dbReference type="GO" id="GO:0006629">
    <property type="term" value="P:lipid metabolic process"/>
    <property type="evidence" value="ECO:0007669"/>
    <property type="project" value="UniProtKB-KW"/>
</dbReference>
<dbReference type="CDD" id="cd02440">
    <property type="entry name" value="AdoMet_MTases"/>
    <property type="match status" value="2"/>
</dbReference>
<dbReference type="GO" id="GO:0032259">
    <property type="term" value="P:methylation"/>
    <property type="evidence" value="ECO:0007669"/>
    <property type="project" value="UniProtKB-KW"/>
</dbReference>
<dbReference type="Gene3D" id="3.40.50.150">
    <property type="entry name" value="Vaccinia Virus protein VP39"/>
    <property type="match status" value="2"/>
</dbReference>
<keyword evidence="5" id="KW-0443">Lipid metabolism</keyword>
<keyword evidence="3 6" id="KW-0808">Transferase</keyword>
<dbReference type="EMBL" id="JACBZT010000001">
    <property type="protein sequence ID" value="NYJ05111.1"/>
    <property type="molecule type" value="Genomic_DNA"/>
</dbReference>
<keyword evidence="7" id="KW-1185">Reference proteome</keyword>
<comment type="caution">
    <text evidence="6">The sequence shown here is derived from an EMBL/GenBank/DDBJ whole genome shotgun (WGS) entry which is preliminary data.</text>
</comment>
<protein>
    <submittedName>
        <fullName evidence="6">Cyclopropane fatty-acyl-phospholipid synthase-like methyltransferase</fullName>
    </submittedName>
</protein>
<dbReference type="RefSeq" id="WP_179715741.1">
    <property type="nucleotide sequence ID" value="NZ_JACBZT010000001.1"/>
</dbReference>
<dbReference type="SUPFAM" id="SSF53335">
    <property type="entry name" value="S-adenosyl-L-methionine-dependent methyltransferases"/>
    <property type="match status" value="2"/>
</dbReference>
<dbReference type="InterPro" id="IPR029063">
    <property type="entry name" value="SAM-dependent_MTases_sf"/>
</dbReference>
<proteinExistence type="inferred from homology"/>
<dbReference type="AlphaFoldDB" id="A0A853CD89"/>
<evidence type="ECO:0000256" key="5">
    <source>
        <dbReference type="ARBA" id="ARBA00023098"/>
    </source>
</evidence>
<dbReference type="PANTHER" id="PTHR43667">
    <property type="entry name" value="CYCLOPROPANE-FATTY-ACYL-PHOSPHOLIPID SYNTHASE"/>
    <property type="match status" value="1"/>
</dbReference>
<evidence type="ECO:0000256" key="4">
    <source>
        <dbReference type="ARBA" id="ARBA00022691"/>
    </source>
</evidence>
<sequence length="610" mass="68127">MTTTADVRRAGTSAAAIAHHYDLSDDFFRCWLGEELVYSCALWLPDGQHDSLASAQHRKIDWFAEWLQVDGADVLDVGCGWGALLDRMRSRHGTRSGVGLTLSANQVRSAAARDVPGTSYLLQSWADHRPARPYDVLTAIESTEHFASDTCDSDTKVDVYREFFAAAASWLRPGGRVGLQLICLDGVGEQTSRLGRTAVGDLIGREVFPESMPASLAEMVLGWETDFRLTRFCDATADYVRTFRAWALAYRRRRDEAERLVGPEVARRFDRYLAAGEVCFRLREHALYRVVLTKRPEPKRWAVRVRPSDLATAGRPSATGPGASAAAVRAHYDLSDDFYATWLGPTMMYTSGLWKAGDPPDLEAALDRKNDFFAERIRAGPGSRVLDVGCGWGGTLSRLLQHHGAGTAVGLTVSEAQHRWARARPLPGRDVRLESWAEHAPDRPYDAITSFGAFEHFARDGTTGPERIATYRSFFARCFDWTADGARLGLETIAHDDAPDTAAAKGRGPLGDCVLELFPESICPHLSELVLGFEPWFEVELLRSDAGDFARTFRHWQLRLRAADEAAARATDPATVRRFRRYLAASEWQFRDGTLTNYRLVLRRRARVKR</sequence>
<evidence type="ECO:0000256" key="3">
    <source>
        <dbReference type="ARBA" id="ARBA00022679"/>
    </source>
</evidence>
<name>A0A853CD89_9ACTN</name>
<evidence type="ECO:0000313" key="7">
    <source>
        <dbReference type="Proteomes" id="UP000541969"/>
    </source>
</evidence>
<evidence type="ECO:0000256" key="1">
    <source>
        <dbReference type="ARBA" id="ARBA00010815"/>
    </source>
</evidence>
<dbReference type="GO" id="GO:0008168">
    <property type="term" value="F:methyltransferase activity"/>
    <property type="evidence" value="ECO:0007669"/>
    <property type="project" value="UniProtKB-KW"/>
</dbReference>
<comment type="similarity">
    <text evidence="1">Belongs to the CFA/CMAS family.</text>
</comment>
<gene>
    <name evidence="6" type="ORF">GGQ55_001389</name>
</gene>
<organism evidence="6 7">
    <name type="scientific">Petropleomorpha daqingensis</name>
    <dbReference type="NCBI Taxonomy" id="2026353"/>
    <lineage>
        <taxon>Bacteria</taxon>
        <taxon>Bacillati</taxon>
        <taxon>Actinomycetota</taxon>
        <taxon>Actinomycetes</taxon>
        <taxon>Geodermatophilales</taxon>
        <taxon>Geodermatophilaceae</taxon>
        <taxon>Petropleomorpha</taxon>
    </lineage>
</organism>
<dbReference type="PANTHER" id="PTHR43667:SF1">
    <property type="entry name" value="CYCLOPROPANE-FATTY-ACYL-PHOSPHOLIPID SYNTHASE"/>
    <property type="match status" value="1"/>
</dbReference>
<dbReference type="Pfam" id="PF02353">
    <property type="entry name" value="CMAS"/>
    <property type="match status" value="2"/>
</dbReference>
<reference evidence="6 7" key="1">
    <citation type="submission" date="2020-07" db="EMBL/GenBank/DDBJ databases">
        <title>Sequencing the genomes of 1000 actinobacteria strains.</title>
        <authorList>
            <person name="Klenk H.-P."/>
        </authorList>
    </citation>
    <scope>NUCLEOTIDE SEQUENCE [LARGE SCALE GENOMIC DNA]</scope>
    <source>
        <strain evidence="6 7">DSM 104001</strain>
    </source>
</reference>
<keyword evidence="4" id="KW-0949">S-adenosyl-L-methionine</keyword>
<accession>A0A853CD89</accession>
<dbReference type="InterPro" id="IPR050723">
    <property type="entry name" value="CFA/CMAS"/>
</dbReference>
<keyword evidence="2 6" id="KW-0489">Methyltransferase</keyword>
<evidence type="ECO:0000313" key="6">
    <source>
        <dbReference type="EMBL" id="NYJ05111.1"/>
    </source>
</evidence>
<evidence type="ECO:0000256" key="2">
    <source>
        <dbReference type="ARBA" id="ARBA00022603"/>
    </source>
</evidence>
<dbReference type="Proteomes" id="UP000541969">
    <property type="component" value="Unassembled WGS sequence"/>
</dbReference>